<keyword evidence="1" id="KW-0812">Transmembrane</keyword>
<organism evidence="3 4">
    <name type="scientific">Calocera viscosa (strain TUFC12733)</name>
    <dbReference type="NCBI Taxonomy" id="1330018"/>
    <lineage>
        <taxon>Eukaryota</taxon>
        <taxon>Fungi</taxon>
        <taxon>Dikarya</taxon>
        <taxon>Basidiomycota</taxon>
        <taxon>Agaricomycotina</taxon>
        <taxon>Dacrymycetes</taxon>
        <taxon>Dacrymycetales</taxon>
        <taxon>Dacrymycetaceae</taxon>
        <taxon>Calocera</taxon>
    </lineage>
</organism>
<dbReference type="Gene3D" id="3.90.180.10">
    <property type="entry name" value="Medium-chain alcohol dehydrogenases, catalytic domain"/>
    <property type="match status" value="1"/>
</dbReference>
<dbReference type="SUPFAM" id="SSF50129">
    <property type="entry name" value="GroES-like"/>
    <property type="match status" value="1"/>
</dbReference>
<keyword evidence="1" id="KW-0472">Membrane</keyword>
<dbReference type="InterPro" id="IPR013154">
    <property type="entry name" value="ADH-like_N"/>
</dbReference>
<sequence length="192" mass="21054">MSLLYPLNCLLAPFDKHERELVVEDAYPRESELVLVLPDLELVRGIGKCADAEDSPEETAFLLCLLLLRLLPPLLVRQLPLLVHLIMLGAALGEVVGWIFSVGAKVTKFKPGLRIIADNGISCGFCFFCRHGRICCARTLRARGARSRDGSLSLSLCESCPSLLLLPASCFHLPFPSHPCPASPHPHGLRHV</sequence>
<evidence type="ECO:0000313" key="3">
    <source>
        <dbReference type="EMBL" id="KZO90013.1"/>
    </source>
</evidence>
<name>A0A167FZI2_CALVF</name>
<evidence type="ECO:0000313" key="4">
    <source>
        <dbReference type="Proteomes" id="UP000076738"/>
    </source>
</evidence>
<feature type="domain" description="Alcohol dehydrogenase-like N-terminal" evidence="2">
    <location>
        <begin position="93"/>
        <end position="141"/>
    </location>
</feature>
<gene>
    <name evidence="3" type="ORF">CALVIDRAFT_592684</name>
</gene>
<dbReference type="Proteomes" id="UP000076738">
    <property type="component" value="Unassembled WGS sequence"/>
</dbReference>
<dbReference type="Pfam" id="PF08240">
    <property type="entry name" value="ADH_N"/>
    <property type="match status" value="1"/>
</dbReference>
<protein>
    <recommendedName>
        <fullName evidence="2">Alcohol dehydrogenase-like N-terminal domain-containing protein</fullName>
    </recommendedName>
</protein>
<reference evidence="3 4" key="1">
    <citation type="journal article" date="2016" name="Mol. Biol. Evol.">
        <title>Comparative Genomics of Early-Diverging Mushroom-Forming Fungi Provides Insights into the Origins of Lignocellulose Decay Capabilities.</title>
        <authorList>
            <person name="Nagy L.G."/>
            <person name="Riley R."/>
            <person name="Tritt A."/>
            <person name="Adam C."/>
            <person name="Daum C."/>
            <person name="Floudas D."/>
            <person name="Sun H."/>
            <person name="Yadav J.S."/>
            <person name="Pangilinan J."/>
            <person name="Larsson K.H."/>
            <person name="Matsuura K."/>
            <person name="Barry K."/>
            <person name="Labutti K."/>
            <person name="Kuo R."/>
            <person name="Ohm R.A."/>
            <person name="Bhattacharya S.S."/>
            <person name="Shirouzu T."/>
            <person name="Yoshinaga Y."/>
            <person name="Martin F.M."/>
            <person name="Grigoriev I.V."/>
            <person name="Hibbett D.S."/>
        </authorList>
    </citation>
    <scope>NUCLEOTIDE SEQUENCE [LARGE SCALE GENOMIC DNA]</scope>
    <source>
        <strain evidence="3 4">TUFC12733</strain>
    </source>
</reference>
<dbReference type="OrthoDB" id="5363962at2759"/>
<keyword evidence="4" id="KW-1185">Reference proteome</keyword>
<keyword evidence="1" id="KW-1133">Transmembrane helix</keyword>
<feature type="transmembrane region" description="Helical" evidence="1">
    <location>
        <begin position="81"/>
        <end position="104"/>
    </location>
</feature>
<evidence type="ECO:0000256" key="1">
    <source>
        <dbReference type="SAM" id="Phobius"/>
    </source>
</evidence>
<proteinExistence type="predicted"/>
<evidence type="ECO:0000259" key="2">
    <source>
        <dbReference type="Pfam" id="PF08240"/>
    </source>
</evidence>
<dbReference type="EMBL" id="KV417355">
    <property type="protein sequence ID" value="KZO90013.1"/>
    <property type="molecule type" value="Genomic_DNA"/>
</dbReference>
<dbReference type="InterPro" id="IPR011032">
    <property type="entry name" value="GroES-like_sf"/>
</dbReference>
<dbReference type="AlphaFoldDB" id="A0A167FZI2"/>
<accession>A0A167FZI2</accession>